<dbReference type="GO" id="GO:0055086">
    <property type="term" value="P:nucleobase-containing small molecule metabolic process"/>
    <property type="evidence" value="ECO:0007669"/>
    <property type="project" value="UniProtKB-ARBA"/>
</dbReference>
<dbReference type="Gene3D" id="3.40.140.10">
    <property type="entry name" value="Cytidine Deaminase, domain 2"/>
    <property type="match status" value="1"/>
</dbReference>
<keyword evidence="7 14" id="KW-0378">Hydrolase</keyword>
<dbReference type="EC" id="3.5.4.5" evidence="4 14"/>
<feature type="binding site" evidence="13">
    <location>
        <position position="89"/>
    </location>
    <ligand>
        <name>Zn(2+)</name>
        <dbReference type="ChEBI" id="CHEBI:29105"/>
        <note>catalytic</note>
    </ligand>
</feature>
<evidence type="ECO:0000256" key="11">
    <source>
        <dbReference type="ARBA" id="ARBA00049558"/>
    </source>
</evidence>
<dbReference type="OrthoDB" id="9795347at2"/>
<dbReference type="InterPro" id="IPR016193">
    <property type="entry name" value="Cytidine_deaminase-like"/>
</dbReference>
<dbReference type="GO" id="GO:0005829">
    <property type="term" value="C:cytosol"/>
    <property type="evidence" value="ECO:0007669"/>
    <property type="project" value="TreeGrafter"/>
</dbReference>
<dbReference type="GO" id="GO:0042802">
    <property type="term" value="F:identical protein binding"/>
    <property type="evidence" value="ECO:0007669"/>
    <property type="project" value="UniProtKB-ARBA"/>
</dbReference>
<dbReference type="Proteomes" id="UP000468766">
    <property type="component" value="Unassembled WGS sequence"/>
</dbReference>
<dbReference type="EMBL" id="WBXO01000006">
    <property type="protein sequence ID" value="KAB2952403.1"/>
    <property type="molecule type" value="Genomic_DNA"/>
</dbReference>
<feature type="active site" description="Proton donor" evidence="12">
    <location>
        <position position="58"/>
    </location>
</feature>
<proteinExistence type="inferred from homology"/>
<evidence type="ECO:0000256" key="7">
    <source>
        <dbReference type="ARBA" id="ARBA00022801"/>
    </source>
</evidence>
<dbReference type="PROSITE" id="PS00903">
    <property type="entry name" value="CYT_DCMP_DEAMINASES_1"/>
    <property type="match status" value="1"/>
</dbReference>
<evidence type="ECO:0000256" key="4">
    <source>
        <dbReference type="ARBA" id="ARBA00012783"/>
    </source>
</evidence>
<dbReference type="InterPro" id="IPR016192">
    <property type="entry name" value="APOBEC/CMP_deaminase_Zn-bd"/>
</dbReference>
<dbReference type="PANTHER" id="PTHR11644">
    <property type="entry name" value="CYTIDINE DEAMINASE"/>
    <property type="match status" value="1"/>
</dbReference>
<name>A0A6I0ERV8_9FIRM</name>
<feature type="domain" description="CMP/dCMP-type deaminase" evidence="15">
    <location>
        <begin position="4"/>
        <end position="130"/>
    </location>
</feature>
<evidence type="ECO:0000313" key="16">
    <source>
        <dbReference type="EMBL" id="KAB2952403.1"/>
    </source>
</evidence>
<evidence type="ECO:0000313" key="17">
    <source>
        <dbReference type="Proteomes" id="UP000468766"/>
    </source>
</evidence>
<evidence type="ECO:0000256" key="6">
    <source>
        <dbReference type="ARBA" id="ARBA00022723"/>
    </source>
</evidence>
<comment type="catalytic activity">
    <reaction evidence="10 14">
        <text>2'-deoxycytidine + H2O + H(+) = 2'-deoxyuridine + NH4(+)</text>
        <dbReference type="Rhea" id="RHEA:13433"/>
        <dbReference type="ChEBI" id="CHEBI:15377"/>
        <dbReference type="ChEBI" id="CHEBI:15378"/>
        <dbReference type="ChEBI" id="CHEBI:15698"/>
        <dbReference type="ChEBI" id="CHEBI:16450"/>
        <dbReference type="ChEBI" id="CHEBI:28938"/>
        <dbReference type="EC" id="3.5.4.5"/>
    </reaction>
</comment>
<dbReference type="AlphaFoldDB" id="A0A6I0ERV8"/>
<organism evidence="16 17">
    <name type="scientific">Heliorestis acidaminivorans</name>
    <dbReference type="NCBI Taxonomy" id="553427"/>
    <lineage>
        <taxon>Bacteria</taxon>
        <taxon>Bacillati</taxon>
        <taxon>Bacillota</taxon>
        <taxon>Clostridia</taxon>
        <taxon>Eubacteriales</taxon>
        <taxon>Heliobacteriaceae</taxon>
        <taxon>Heliorestis</taxon>
    </lineage>
</organism>
<dbReference type="GO" id="GO:0008270">
    <property type="term" value="F:zinc ion binding"/>
    <property type="evidence" value="ECO:0007669"/>
    <property type="project" value="UniProtKB-UniRule"/>
</dbReference>
<comment type="caution">
    <text evidence="16">The sequence shown here is derived from an EMBL/GenBank/DDBJ whole genome shotgun (WGS) entry which is preliminary data.</text>
</comment>
<comment type="function">
    <text evidence="2 14">This enzyme scavenges exogenous and endogenous cytidine and 2'-deoxycytidine for UMP synthesis.</text>
</comment>
<dbReference type="PANTHER" id="PTHR11644:SF2">
    <property type="entry name" value="CYTIDINE DEAMINASE"/>
    <property type="match status" value="1"/>
</dbReference>
<gene>
    <name evidence="16" type="primary">cdd</name>
    <name evidence="16" type="ORF">F9B85_08915</name>
</gene>
<feature type="binding site" evidence="13">
    <location>
        <position position="56"/>
    </location>
    <ligand>
        <name>Zn(2+)</name>
        <dbReference type="ChEBI" id="CHEBI:29105"/>
        <note>catalytic</note>
    </ligand>
</feature>
<comment type="similarity">
    <text evidence="3 14">Belongs to the cytidine and deoxycytidylate deaminase family.</text>
</comment>
<evidence type="ECO:0000256" key="10">
    <source>
        <dbReference type="ARBA" id="ARBA00049252"/>
    </source>
</evidence>
<evidence type="ECO:0000256" key="8">
    <source>
        <dbReference type="ARBA" id="ARBA00022833"/>
    </source>
</evidence>
<dbReference type="FunFam" id="3.40.140.10:FF:000008">
    <property type="entry name" value="Cytidine deaminase"/>
    <property type="match status" value="1"/>
</dbReference>
<reference evidence="16 17" key="1">
    <citation type="submission" date="2019-10" db="EMBL/GenBank/DDBJ databases">
        <title>Whole-genome sequence of the extremophile Heliorestis acidaminivorans DSM 24790.</title>
        <authorList>
            <person name="Kyndt J.A."/>
            <person name="Meyer T.E."/>
        </authorList>
    </citation>
    <scope>NUCLEOTIDE SEQUENCE [LARGE SCALE GENOMIC DNA]</scope>
    <source>
        <strain evidence="16 17">DSM 24790</strain>
    </source>
</reference>
<evidence type="ECO:0000256" key="13">
    <source>
        <dbReference type="PIRSR" id="PIRSR606262-3"/>
    </source>
</evidence>
<evidence type="ECO:0000256" key="9">
    <source>
        <dbReference type="ARBA" id="ARBA00032005"/>
    </source>
</evidence>
<dbReference type="NCBIfam" id="TIGR01354">
    <property type="entry name" value="cyt_deam_tetra"/>
    <property type="match status" value="1"/>
</dbReference>
<comment type="catalytic activity">
    <reaction evidence="11 14">
        <text>cytidine + H2O + H(+) = uridine + NH4(+)</text>
        <dbReference type="Rhea" id="RHEA:16069"/>
        <dbReference type="ChEBI" id="CHEBI:15377"/>
        <dbReference type="ChEBI" id="CHEBI:15378"/>
        <dbReference type="ChEBI" id="CHEBI:16704"/>
        <dbReference type="ChEBI" id="CHEBI:17562"/>
        <dbReference type="ChEBI" id="CHEBI:28938"/>
        <dbReference type="EC" id="3.5.4.5"/>
    </reaction>
</comment>
<dbReference type="PROSITE" id="PS51747">
    <property type="entry name" value="CYT_DCMP_DEAMINASES_2"/>
    <property type="match status" value="1"/>
</dbReference>
<evidence type="ECO:0000256" key="1">
    <source>
        <dbReference type="ARBA" id="ARBA00001947"/>
    </source>
</evidence>
<dbReference type="Pfam" id="PF00383">
    <property type="entry name" value="dCMP_cyt_deam_1"/>
    <property type="match status" value="1"/>
</dbReference>
<dbReference type="InterPro" id="IPR050202">
    <property type="entry name" value="Cyt/Deoxycyt_deaminase"/>
</dbReference>
<keyword evidence="8 13" id="KW-0862">Zinc</keyword>
<dbReference type="CDD" id="cd01283">
    <property type="entry name" value="cytidine_deaminase"/>
    <property type="match status" value="1"/>
</dbReference>
<evidence type="ECO:0000256" key="2">
    <source>
        <dbReference type="ARBA" id="ARBA00003949"/>
    </source>
</evidence>
<evidence type="ECO:0000259" key="15">
    <source>
        <dbReference type="PROSITE" id="PS51747"/>
    </source>
</evidence>
<feature type="binding site" evidence="13">
    <location>
        <position position="92"/>
    </location>
    <ligand>
        <name>Zn(2+)</name>
        <dbReference type="ChEBI" id="CHEBI:29105"/>
        <note>catalytic</note>
    </ligand>
</feature>
<evidence type="ECO:0000256" key="14">
    <source>
        <dbReference type="RuleBase" id="RU364006"/>
    </source>
</evidence>
<dbReference type="InterPro" id="IPR002125">
    <property type="entry name" value="CMP_dCMP_dom"/>
</dbReference>
<evidence type="ECO:0000256" key="5">
    <source>
        <dbReference type="ARBA" id="ARBA00018266"/>
    </source>
</evidence>
<accession>A0A6I0ERV8</accession>
<comment type="cofactor">
    <cofactor evidence="1 13 14">
        <name>Zn(2+)</name>
        <dbReference type="ChEBI" id="CHEBI:29105"/>
    </cofactor>
</comment>
<dbReference type="GO" id="GO:0004126">
    <property type="term" value="F:cytidine deaminase activity"/>
    <property type="evidence" value="ECO:0007669"/>
    <property type="project" value="UniProtKB-UniRule"/>
</dbReference>
<dbReference type="NCBIfam" id="NF004064">
    <property type="entry name" value="PRK05578.1"/>
    <property type="match status" value="1"/>
</dbReference>
<keyword evidence="6 13" id="KW-0479">Metal-binding</keyword>
<evidence type="ECO:0000256" key="3">
    <source>
        <dbReference type="ARBA" id="ARBA00006576"/>
    </source>
</evidence>
<dbReference type="SUPFAM" id="SSF53927">
    <property type="entry name" value="Cytidine deaminase-like"/>
    <property type="match status" value="1"/>
</dbReference>
<sequence length="140" mass="15514">MDEKLIEDSITLARLMRDRAYVPYSHFPVGAVLAGDNGQLYGGCNVENSSFGLTNCAERTALFRAVAEGCKSFQLLVLTTVRKEAVTPCGACRQVLTEFAKELPVLYVNDDGERVWMDLTVLFPQAFALLDSNEKKEKSD</sequence>
<protein>
    <recommendedName>
        <fullName evidence="5 14">Cytidine deaminase</fullName>
        <ecNumber evidence="4 14">3.5.4.5</ecNumber>
    </recommendedName>
    <alternativeName>
        <fullName evidence="9 14">Cytidine aminohydrolase</fullName>
    </alternativeName>
</protein>
<keyword evidence="17" id="KW-1185">Reference proteome</keyword>
<dbReference type="InterPro" id="IPR006262">
    <property type="entry name" value="Cyt_deam_tetra"/>
</dbReference>
<dbReference type="GO" id="GO:0072527">
    <property type="term" value="P:pyrimidine-containing compound metabolic process"/>
    <property type="evidence" value="ECO:0007669"/>
    <property type="project" value="UniProtKB-ARBA"/>
</dbReference>
<evidence type="ECO:0000256" key="12">
    <source>
        <dbReference type="PIRSR" id="PIRSR606262-1"/>
    </source>
</evidence>